<protein>
    <submittedName>
        <fullName evidence="1">Uncharacterized protein</fullName>
    </submittedName>
</protein>
<accession>A0A813PH68</accession>
<organism evidence="1 3">
    <name type="scientific">Didymodactylos carnosus</name>
    <dbReference type="NCBI Taxonomy" id="1234261"/>
    <lineage>
        <taxon>Eukaryota</taxon>
        <taxon>Metazoa</taxon>
        <taxon>Spiralia</taxon>
        <taxon>Gnathifera</taxon>
        <taxon>Rotifera</taxon>
        <taxon>Eurotatoria</taxon>
        <taxon>Bdelloidea</taxon>
        <taxon>Philodinida</taxon>
        <taxon>Philodinidae</taxon>
        <taxon>Didymodactylos</taxon>
    </lineage>
</organism>
<evidence type="ECO:0000313" key="1">
    <source>
        <dbReference type="EMBL" id="CAF0752866.1"/>
    </source>
</evidence>
<dbReference type="EMBL" id="CAJNOQ010000080">
    <property type="protein sequence ID" value="CAF0752866.1"/>
    <property type="molecule type" value="Genomic_DNA"/>
</dbReference>
<sequence length="205" mass="23878">MPLIPRNFGHYPIQFTSPPSNGYHHGYANYGYQGMGLSQRQYNYQMTSPQFARPYQKNSGYQYGYGPYYGGGTQNMIQPYKKPGIGAQFLMLLNGIEQQLQYESYMRNLRAYENNQRKFYRRQQQYFPPTIHRPSHPPIIPPPLYTNNNRSIVAEYEREIRYEPFPIFITKPNLHSGHNIGGPKYIFVPISYPPFQSSMGPLVSA</sequence>
<dbReference type="AlphaFoldDB" id="A0A813PH68"/>
<name>A0A813PH68_9BILA</name>
<dbReference type="Proteomes" id="UP000663829">
    <property type="component" value="Unassembled WGS sequence"/>
</dbReference>
<gene>
    <name evidence="1" type="ORF">GPM918_LOCUS939</name>
    <name evidence="2" type="ORF">SRO942_LOCUS939</name>
</gene>
<keyword evidence="3" id="KW-1185">Reference proteome</keyword>
<evidence type="ECO:0000313" key="2">
    <source>
        <dbReference type="EMBL" id="CAF3532747.1"/>
    </source>
</evidence>
<comment type="caution">
    <text evidence="1">The sequence shown here is derived from an EMBL/GenBank/DDBJ whole genome shotgun (WGS) entry which is preliminary data.</text>
</comment>
<reference evidence="1" key="1">
    <citation type="submission" date="2021-02" db="EMBL/GenBank/DDBJ databases">
        <authorList>
            <person name="Nowell W R."/>
        </authorList>
    </citation>
    <scope>NUCLEOTIDE SEQUENCE</scope>
</reference>
<dbReference type="EMBL" id="CAJOBC010000080">
    <property type="protein sequence ID" value="CAF3532747.1"/>
    <property type="molecule type" value="Genomic_DNA"/>
</dbReference>
<evidence type="ECO:0000313" key="3">
    <source>
        <dbReference type="Proteomes" id="UP000663829"/>
    </source>
</evidence>
<dbReference type="Proteomes" id="UP000681722">
    <property type="component" value="Unassembled WGS sequence"/>
</dbReference>
<proteinExistence type="predicted"/>